<gene>
    <name evidence="10" type="primary">Mo02890</name>
    <name evidence="6" type="synonym">PRT1</name>
    <name evidence="10" type="ORF">E5Q_02890</name>
</gene>
<reference evidence="10 11" key="1">
    <citation type="journal article" date="2011" name="J. Gen. Appl. Microbiol.">
        <title>Draft genome sequencing of the enigmatic basidiomycete Mixia osmundae.</title>
        <authorList>
            <person name="Nishida H."/>
            <person name="Nagatsuka Y."/>
            <person name="Sugiyama J."/>
        </authorList>
    </citation>
    <scope>NUCLEOTIDE SEQUENCE [LARGE SCALE GENOMIC DNA]</scope>
    <source>
        <strain evidence="11">CBS 9802 / IAM 14324 / JCM 22182 / KY 12970</strain>
    </source>
</reference>
<dbReference type="GO" id="GO:0003743">
    <property type="term" value="F:translation initiation factor activity"/>
    <property type="evidence" value="ECO:0007669"/>
    <property type="project" value="UniProtKB-UniRule"/>
</dbReference>
<dbReference type="InterPro" id="IPR012677">
    <property type="entry name" value="Nucleotide-bd_a/b_plait_sf"/>
</dbReference>
<evidence type="ECO:0000256" key="5">
    <source>
        <dbReference type="ARBA" id="ARBA00022917"/>
    </source>
</evidence>
<sequence>MPGPVNGVNGYHAAADEEEIDYSDIEQKYTPHYASPLASAVLIDGAPVVGPERRAKLLSAIQKRFNERGISVETKDMDMPMTEGDDPKSKGLVFVTFATPAIAQNAARALDNFAFDKKHTLAVKTFDDVERVLKTTEEWQDPPEEPYVPKDHLRSWLADTAGRDQVVLYRGDDVQIHWANRTGSLELDHQRQKWTESYTSWSPFGTYFATVHAQGIVLWGGPKFDRVNRFPHNEAKLIDFSPNERYLVTWSPRPIEIPTDPRAPNPWTADDEGNHVCIWDVVTGKLLRSFAMIPDPTTNEAGKRQIFWPMFKWSPDEKYFARITPGQQISVYEAPSMGLIDKKSVKIEGVVDFEWSPMSEADREADAADSKEEAQASTSKAPAKAKKVRENVIAFWVPELQNQPARVSLMALPSRTILRSRNLVSVSDCKLHWQSEGDYLCVKVDRHSKTKKTMFCNLEIFRLREKDFPVEVKEIKDTVTAFAWEPKGSRFVMITSSDPNVIGGAPGSFATSVLFHQLDTRKGNFVLQKTIEKRLVNTVFWSPKGRFVVLATLGSSTKFDLEFWDTELEAASGADLNEPGVNIQLLTAIEEYGMTTVDWDPSGRYVATSGSIWTGSMEPSFALFDFKGNQLAAQTVDKFKQLVWRPRPRTLLTKEMQQKIRRNLREYGRQFEEQDQLEESNVSAEQVALRARLIQEWNAWRRNTIEELEEEREQLGRKPLKDTTADDGALEVVEEWVEEIIDEVEEVVV</sequence>
<dbReference type="CDD" id="cd12278">
    <property type="entry name" value="RRM_eIF3B"/>
    <property type="match status" value="1"/>
</dbReference>
<dbReference type="STRING" id="764103.G7E066"/>
<feature type="domain" description="Translation initiation factor beta propellor-like" evidence="9">
    <location>
        <begin position="421"/>
        <end position="641"/>
    </location>
</feature>
<dbReference type="GO" id="GO:0001732">
    <property type="term" value="P:formation of cytoplasmic translation initiation complex"/>
    <property type="evidence" value="ECO:0007669"/>
    <property type="project" value="UniProtKB-UniRule"/>
</dbReference>
<keyword evidence="4 6" id="KW-0694">RNA-binding</keyword>
<dbReference type="GO" id="GO:0016282">
    <property type="term" value="C:eukaryotic 43S preinitiation complex"/>
    <property type="evidence" value="ECO:0007669"/>
    <property type="project" value="UniProtKB-UniRule"/>
</dbReference>
<dbReference type="InterPro" id="IPR013979">
    <property type="entry name" value="TIF_beta_prop-like"/>
</dbReference>
<dbReference type="InterPro" id="IPR035979">
    <property type="entry name" value="RBD_domain_sf"/>
</dbReference>
<dbReference type="EMBL" id="BABT02000076">
    <property type="protein sequence ID" value="GAA96226.1"/>
    <property type="molecule type" value="Genomic_DNA"/>
</dbReference>
<dbReference type="InterPro" id="IPR015943">
    <property type="entry name" value="WD40/YVTN_repeat-like_dom_sf"/>
</dbReference>
<evidence type="ECO:0000256" key="1">
    <source>
        <dbReference type="ARBA" id="ARBA00004496"/>
    </source>
</evidence>
<evidence type="ECO:0000256" key="2">
    <source>
        <dbReference type="ARBA" id="ARBA00022490"/>
    </source>
</evidence>
<dbReference type="HOGENOM" id="CLU_011152_4_0_1"/>
<dbReference type="GO" id="GO:0005852">
    <property type="term" value="C:eukaryotic translation initiation factor 3 complex"/>
    <property type="evidence" value="ECO:0007669"/>
    <property type="project" value="UniProtKB-UniRule"/>
</dbReference>
<dbReference type="eggNOG" id="KOG2314">
    <property type="taxonomic scope" value="Eukaryota"/>
</dbReference>
<dbReference type="GO" id="GO:0033290">
    <property type="term" value="C:eukaryotic 48S preinitiation complex"/>
    <property type="evidence" value="ECO:0007669"/>
    <property type="project" value="UniProtKB-UniRule"/>
</dbReference>
<dbReference type="Pfam" id="PF08662">
    <property type="entry name" value="eIF2A"/>
    <property type="match status" value="1"/>
</dbReference>
<reference evidence="10 11" key="2">
    <citation type="journal article" date="2012" name="Open Biol.">
        <title>Characteristics of nucleosomes and linker DNA regions on the genome of the basidiomycete Mixia osmundae revealed by mono- and dinucleosome mapping.</title>
        <authorList>
            <person name="Nishida H."/>
            <person name="Kondo S."/>
            <person name="Matsumoto T."/>
            <person name="Suzuki Y."/>
            <person name="Yoshikawa H."/>
            <person name="Taylor T.D."/>
            <person name="Sugiyama J."/>
        </authorList>
    </citation>
    <scope>NUCLEOTIDE SEQUENCE [LARGE SCALE GENOMIC DNA]</scope>
    <source>
        <strain evidence="11">CBS 9802 / IAM 14324 / JCM 22182 / KY 12970</strain>
    </source>
</reference>
<evidence type="ECO:0000256" key="4">
    <source>
        <dbReference type="ARBA" id="ARBA00022884"/>
    </source>
</evidence>
<dbReference type="PIRSF" id="PIRSF036424">
    <property type="entry name" value="eIF3b"/>
    <property type="match status" value="1"/>
</dbReference>
<keyword evidence="5 6" id="KW-0648">Protein biosynthesis</keyword>
<comment type="function">
    <text evidence="6">RNA-binding component of the eukaryotic translation initiation factor 3 (eIF-3) complex, which is involved in protein synthesis of a specialized repertoire of mRNAs and, together with other initiation factors, stimulates binding of mRNA and methionyl-tRNAi to the 40S ribosome. The eIF-3 complex specifically targets and initiates translation of a subset of mRNAs involved in cell proliferation.</text>
</comment>
<dbReference type="Gene3D" id="2.130.10.10">
    <property type="entry name" value="YVTN repeat-like/Quinoprotein amine dehydrogenase"/>
    <property type="match status" value="2"/>
</dbReference>
<dbReference type="Gene3D" id="3.30.70.330">
    <property type="match status" value="1"/>
</dbReference>
<dbReference type="InterPro" id="IPR011400">
    <property type="entry name" value="EIF3B"/>
</dbReference>
<feature type="region of interest" description="Disordered" evidence="8">
    <location>
        <begin position="361"/>
        <end position="383"/>
    </location>
</feature>
<dbReference type="FunCoup" id="G7E066">
    <property type="interactions" value="831"/>
</dbReference>
<evidence type="ECO:0000256" key="3">
    <source>
        <dbReference type="ARBA" id="ARBA00022540"/>
    </source>
</evidence>
<name>G7E066_MIXOS</name>
<dbReference type="SUPFAM" id="SSF82171">
    <property type="entry name" value="DPP6 N-terminal domain-like"/>
    <property type="match status" value="1"/>
</dbReference>
<feature type="compositionally biased region" description="Basic and acidic residues" evidence="8">
    <location>
        <begin position="361"/>
        <end position="374"/>
    </location>
</feature>
<dbReference type="OrthoDB" id="10250414at2759"/>
<keyword evidence="11" id="KW-1185">Reference proteome</keyword>
<dbReference type="SUPFAM" id="SSF54928">
    <property type="entry name" value="RNA-binding domain, RBD"/>
    <property type="match status" value="1"/>
</dbReference>
<dbReference type="FunFam" id="2.130.10.10:FF:000947">
    <property type="entry name" value="Eukaryotic translation initiation factor 3 subunit B"/>
    <property type="match status" value="1"/>
</dbReference>
<dbReference type="PANTHER" id="PTHR14068:SF0">
    <property type="entry name" value="EUKARYOTIC TRANSLATION INITIATION FACTOR 3 SUBUNIT B"/>
    <property type="match status" value="1"/>
</dbReference>
<proteinExistence type="inferred from homology"/>
<dbReference type="GO" id="GO:0031369">
    <property type="term" value="F:translation initiation factor binding"/>
    <property type="evidence" value="ECO:0007669"/>
    <property type="project" value="InterPro"/>
</dbReference>
<evidence type="ECO:0000256" key="7">
    <source>
        <dbReference type="PIRNR" id="PIRNR036424"/>
    </source>
</evidence>
<dbReference type="HAMAP" id="MF_03001">
    <property type="entry name" value="eIF3b"/>
    <property type="match status" value="1"/>
</dbReference>
<comment type="caution">
    <text evidence="10">The sequence shown here is derived from an EMBL/GenBank/DDBJ whole genome shotgun (WGS) entry which is preliminary data.</text>
</comment>
<comment type="function">
    <text evidence="7">Component of the eukaryotic translation initiation factor 3 (eIF-3) complex, which is involved in protein synthesis and, together with other initiation factors, stimulates binding of mRNA and methionyl-tRNAi to the 40S ribosome.</text>
</comment>
<comment type="subcellular location">
    <subcellularLocation>
        <location evidence="1 6 7">Cytoplasm</location>
    </subcellularLocation>
</comment>
<organism evidence="10 11">
    <name type="scientific">Mixia osmundae (strain CBS 9802 / IAM 14324 / JCM 22182 / KY 12970)</name>
    <dbReference type="NCBI Taxonomy" id="764103"/>
    <lineage>
        <taxon>Eukaryota</taxon>
        <taxon>Fungi</taxon>
        <taxon>Dikarya</taxon>
        <taxon>Basidiomycota</taxon>
        <taxon>Pucciniomycotina</taxon>
        <taxon>Mixiomycetes</taxon>
        <taxon>Mixiales</taxon>
        <taxon>Mixiaceae</taxon>
        <taxon>Mixia</taxon>
    </lineage>
</organism>
<accession>G7E066</accession>
<protein>
    <recommendedName>
        <fullName evidence="6">Eukaryotic translation initiation factor 3 subunit B</fullName>
        <shortName evidence="6">eIF3b</shortName>
    </recommendedName>
    <alternativeName>
        <fullName evidence="6">Eukaryotic translation initiation factor 3 90 kDa subunit homolog</fullName>
        <shortName evidence="6">eIF3 p90</shortName>
    </alternativeName>
    <alternativeName>
        <fullName evidence="6">Translation initiation factor eIF3, p90 subunit homolog</fullName>
    </alternativeName>
</protein>
<dbReference type="Proteomes" id="UP000009131">
    <property type="component" value="Unassembled WGS sequence"/>
</dbReference>
<dbReference type="AlphaFoldDB" id="G7E066"/>
<evidence type="ECO:0000313" key="11">
    <source>
        <dbReference type="Proteomes" id="UP000009131"/>
    </source>
</evidence>
<keyword evidence="2 6" id="KW-0963">Cytoplasm</keyword>
<evidence type="ECO:0000256" key="8">
    <source>
        <dbReference type="SAM" id="MobiDB-lite"/>
    </source>
</evidence>
<dbReference type="InParanoid" id="G7E066"/>
<evidence type="ECO:0000256" key="6">
    <source>
        <dbReference type="HAMAP-Rule" id="MF_03001"/>
    </source>
</evidence>
<evidence type="ECO:0000313" key="10">
    <source>
        <dbReference type="EMBL" id="GAA96226.1"/>
    </source>
</evidence>
<dbReference type="OMA" id="LWGGPQF"/>
<comment type="subunit">
    <text evidence="6 7">Component of the eukaryotic translation initiation factor 3 (eIF-3) complex.</text>
</comment>
<dbReference type="GO" id="GO:0003723">
    <property type="term" value="F:RNA binding"/>
    <property type="evidence" value="ECO:0007669"/>
    <property type="project" value="UniProtKB-UniRule"/>
</dbReference>
<dbReference type="PANTHER" id="PTHR14068">
    <property type="entry name" value="EUKARYOTIC TRANSLATION INITIATION FACTOR 3 EIF3 -RELATED"/>
    <property type="match status" value="1"/>
</dbReference>
<keyword evidence="3 6" id="KW-0396">Initiation factor</keyword>
<comment type="similarity">
    <text evidence="6 7">Belongs to the eIF-3 subunit B family.</text>
</comment>
<evidence type="ECO:0000259" key="9">
    <source>
        <dbReference type="Pfam" id="PF08662"/>
    </source>
</evidence>
<dbReference type="InterPro" id="IPR034363">
    <property type="entry name" value="eIF3B_RRM"/>
</dbReference>
<dbReference type="RefSeq" id="XP_014570845.1">
    <property type="nucleotide sequence ID" value="XM_014715359.1"/>
</dbReference>